<dbReference type="RefSeq" id="WP_152279937.1">
    <property type="nucleotide sequence ID" value="NZ_WFKK01000084.1"/>
</dbReference>
<name>A0A6L4WN04_9BACT</name>
<reference evidence="1 2" key="1">
    <citation type="submission" date="2019-10" db="EMBL/GenBank/DDBJ databases">
        <title>Poseidonibacter ostreae sp. nov., isolated from the gut of the Ostrea denselamellosa.</title>
        <authorList>
            <person name="Choi A."/>
        </authorList>
    </citation>
    <scope>NUCLEOTIDE SEQUENCE [LARGE SCALE GENOMIC DNA]</scope>
    <source>
        <strain evidence="1 2">SJOD-M-33</strain>
    </source>
</reference>
<gene>
    <name evidence="1" type="ORF">GBG19_15785</name>
</gene>
<dbReference type="PANTHER" id="PTHR35602:SF3">
    <property type="entry name" value="ESTERASE YQIA"/>
    <property type="match status" value="1"/>
</dbReference>
<dbReference type="InterPro" id="IPR029058">
    <property type="entry name" value="AB_hydrolase_fold"/>
</dbReference>
<sequence length="188" mass="21488">MIIYIHGFASAGFGVKAQKFLEYFEEEMITPTLPTIPALAIATLEQIIEAFINRGIKVSLIGSSLGGFYALFLANKYDLKAVLINPAVIPWITLESYRKDEEEMAINYYDNSKFEFNHSHVQSLRNFEVVMLKNPSNILTLLQTDDEVLDYNEAADKLEETELIIEEGGSHSFEDIERYFRKVSTFLE</sequence>
<dbReference type="PANTHER" id="PTHR35602">
    <property type="entry name" value="ESTERASE YQIA-RELATED"/>
    <property type="match status" value="1"/>
</dbReference>
<proteinExistence type="predicted"/>
<dbReference type="Gene3D" id="3.40.50.1820">
    <property type="entry name" value="alpha/beta hydrolase"/>
    <property type="match status" value="1"/>
</dbReference>
<organism evidence="1 2">
    <name type="scientific">Poseidonibacter ostreae</name>
    <dbReference type="NCBI Taxonomy" id="2654171"/>
    <lineage>
        <taxon>Bacteria</taxon>
        <taxon>Pseudomonadati</taxon>
        <taxon>Campylobacterota</taxon>
        <taxon>Epsilonproteobacteria</taxon>
        <taxon>Campylobacterales</taxon>
        <taxon>Arcobacteraceae</taxon>
        <taxon>Poseidonibacter</taxon>
    </lineage>
</organism>
<evidence type="ECO:0000313" key="2">
    <source>
        <dbReference type="Proteomes" id="UP000472839"/>
    </source>
</evidence>
<dbReference type="SUPFAM" id="SSF53474">
    <property type="entry name" value="alpha/beta-Hydrolases"/>
    <property type="match status" value="1"/>
</dbReference>
<accession>A0A6L4WN04</accession>
<comment type="caution">
    <text evidence="1">The sequence shown here is derived from an EMBL/GenBank/DDBJ whole genome shotgun (WGS) entry which is preliminary data.</text>
</comment>
<protein>
    <submittedName>
        <fullName evidence="1">Esterase</fullName>
    </submittedName>
</protein>
<dbReference type="InterPro" id="IPR008886">
    <property type="entry name" value="UPF0227/Esterase_YqiA"/>
</dbReference>
<evidence type="ECO:0000313" key="1">
    <source>
        <dbReference type="EMBL" id="KAB7884440.1"/>
    </source>
</evidence>
<dbReference type="Pfam" id="PF05728">
    <property type="entry name" value="UPF0227"/>
    <property type="match status" value="1"/>
</dbReference>
<dbReference type="AlphaFoldDB" id="A0A6L4WN04"/>
<dbReference type="Proteomes" id="UP000472839">
    <property type="component" value="Unassembled WGS sequence"/>
</dbReference>
<dbReference type="EMBL" id="WFKK01000084">
    <property type="protein sequence ID" value="KAB7884440.1"/>
    <property type="molecule type" value="Genomic_DNA"/>
</dbReference>